<dbReference type="Pfam" id="PF00037">
    <property type="entry name" value="Fer4"/>
    <property type="match status" value="1"/>
</dbReference>
<evidence type="ECO:0000313" key="5">
    <source>
        <dbReference type="EMBL" id="SHJ30780.1"/>
    </source>
</evidence>
<dbReference type="EMBL" id="FQZM01000027">
    <property type="protein sequence ID" value="SHJ30780.1"/>
    <property type="molecule type" value="Genomic_DNA"/>
</dbReference>
<dbReference type="AlphaFoldDB" id="A0A1M6I8J5"/>
<organism evidence="5 6">
    <name type="scientific">Desulfofundulus thermosubterraneus DSM 16057</name>
    <dbReference type="NCBI Taxonomy" id="1121432"/>
    <lineage>
        <taxon>Bacteria</taxon>
        <taxon>Bacillati</taxon>
        <taxon>Bacillota</taxon>
        <taxon>Clostridia</taxon>
        <taxon>Eubacteriales</taxon>
        <taxon>Peptococcaceae</taxon>
        <taxon>Desulfofundulus</taxon>
    </lineage>
</organism>
<dbReference type="STRING" id="1121432.SAMN02745219_02246"/>
<dbReference type="Pfam" id="PF01656">
    <property type="entry name" value="CbiA"/>
    <property type="match status" value="1"/>
</dbReference>
<dbReference type="PANTHER" id="PTHR43534">
    <property type="entry name" value="MIND SUPERFAMILY P-LOOP ATPASE CONTAINING AN INSERTED FERREDOXIN DOMAIN"/>
    <property type="match status" value="1"/>
</dbReference>
<dbReference type="PANTHER" id="PTHR43534:SF1">
    <property type="entry name" value="4FE-4S CLUSTER CONTAINING PARA FAMILY ATPASE PROTEIN"/>
    <property type="match status" value="1"/>
</dbReference>
<evidence type="ECO:0000256" key="1">
    <source>
        <dbReference type="ARBA" id="ARBA00022723"/>
    </source>
</evidence>
<keyword evidence="3" id="KW-0411">Iron-sulfur</keyword>
<protein>
    <submittedName>
        <fullName evidence="5">MinD superfamily P-loop ATPase, contains an inserted ferredoxin domain</fullName>
    </submittedName>
</protein>
<evidence type="ECO:0000256" key="3">
    <source>
        <dbReference type="ARBA" id="ARBA00023014"/>
    </source>
</evidence>
<feature type="domain" description="4Fe-4S ferredoxin-type" evidence="4">
    <location>
        <begin position="85"/>
        <end position="114"/>
    </location>
</feature>
<dbReference type="SUPFAM" id="SSF54862">
    <property type="entry name" value="4Fe-4S ferredoxins"/>
    <property type="match status" value="1"/>
</dbReference>
<dbReference type="SUPFAM" id="SSF52540">
    <property type="entry name" value="P-loop containing nucleoside triphosphate hydrolases"/>
    <property type="match status" value="1"/>
</dbReference>
<feature type="domain" description="4Fe-4S ferredoxin-type" evidence="4">
    <location>
        <begin position="59"/>
        <end position="84"/>
    </location>
</feature>
<accession>A0A1M6I8J5</accession>
<dbReference type="InterPro" id="IPR002586">
    <property type="entry name" value="CobQ/CobB/MinD/ParA_Nub-bd_dom"/>
</dbReference>
<evidence type="ECO:0000259" key="4">
    <source>
        <dbReference type="PROSITE" id="PS51379"/>
    </source>
</evidence>
<dbReference type="OrthoDB" id="9778602at2"/>
<sequence>MRELVVLSGKGGTGKTTVCGNLAVLASNKVMADCDVDAANLYLLLDPVLKSSSPFYGLKKASINREKCMGCNLCLHLCRYDAIRPGFVVDPVLCEGCAICYHACPCGAVEMIEHLAGHLFLSDTRYGYLVHARLGIAEDNSGKLVAAVRKEARRLAEEEKKELIITDGPPGIGCPAISCLSGADLVLVVAEPTFSGSHDLERVLELAKHFGCRAAVCINKWDLEPENSHALESLCSRHSVPVVGYLPYDESVMEAVKSGRPVIQECSGSMKKGILALWGKLKTLLELR</sequence>
<dbReference type="InterPro" id="IPR027417">
    <property type="entry name" value="P-loop_NTPase"/>
</dbReference>
<name>A0A1M6I8J5_9FIRM</name>
<keyword evidence="1" id="KW-0479">Metal-binding</keyword>
<evidence type="ECO:0000256" key="2">
    <source>
        <dbReference type="ARBA" id="ARBA00023004"/>
    </source>
</evidence>
<dbReference type="GO" id="GO:0051536">
    <property type="term" value="F:iron-sulfur cluster binding"/>
    <property type="evidence" value="ECO:0007669"/>
    <property type="project" value="UniProtKB-KW"/>
</dbReference>
<dbReference type="InterPro" id="IPR017896">
    <property type="entry name" value="4Fe4S_Fe-S-bd"/>
</dbReference>
<dbReference type="PROSITE" id="PS51379">
    <property type="entry name" value="4FE4S_FER_2"/>
    <property type="match status" value="2"/>
</dbReference>
<reference evidence="6" key="1">
    <citation type="submission" date="2016-11" db="EMBL/GenBank/DDBJ databases">
        <authorList>
            <person name="Varghese N."/>
            <person name="Submissions S."/>
        </authorList>
    </citation>
    <scope>NUCLEOTIDE SEQUENCE [LARGE SCALE GENOMIC DNA]</scope>
    <source>
        <strain evidence="6">DSM 16057</strain>
    </source>
</reference>
<dbReference type="Gene3D" id="3.30.70.20">
    <property type="match status" value="1"/>
</dbReference>
<evidence type="ECO:0000313" key="6">
    <source>
        <dbReference type="Proteomes" id="UP000184529"/>
    </source>
</evidence>
<dbReference type="GO" id="GO:0046872">
    <property type="term" value="F:metal ion binding"/>
    <property type="evidence" value="ECO:0007669"/>
    <property type="project" value="UniProtKB-KW"/>
</dbReference>
<dbReference type="Gene3D" id="3.40.50.300">
    <property type="entry name" value="P-loop containing nucleotide triphosphate hydrolases"/>
    <property type="match status" value="1"/>
</dbReference>
<dbReference type="PROSITE" id="PS00198">
    <property type="entry name" value="4FE4S_FER_1"/>
    <property type="match status" value="1"/>
</dbReference>
<dbReference type="CDD" id="cd03110">
    <property type="entry name" value="SIMIBI_bact_arch"/>
    <property type="match status" value="1"/>
</dbReference>
<proteinExistence type="predicted"/>
<keyword evidence="2" id="KW-0408">Iron</keyword>
<dbReference type="Proteomes" id="UP000184529">
    <property type="component" value="Unassembled WGS sequence"/>
</dbReference>
<keyword evidence="6" id="KW-1185">Reference proteome</keyword>
<dbReference type="RefSeq" id="WP_072869682.1">
    <property type="nucleotide sequence ID" value="NZ_FQZM01000027.1"/>
</dbReference>
<gene>
    <name evidence="5" type="ORF">SAMN02745219_02246</name>
</gene>
<dbReference type="InterPro" id="IPR017900">
    <property type="entry name" value="4Fe4S_Fe_S_CS"/>
</dbReference>